<dbReference type="Gene3D" id="2.70.98.30">
    <property type="entry name" value="Golgi alpha-mannosidase II, domain 4"/>
    <property type="match status" value="1"/>
</dbReference>
<dbReference type="OrthoDB" id="10261055at2759"/>
<evidence type="ECO:0000256" key="2">
    <source>
        <dbReference type="ARBA" id="ARBA00009792"/>
    </source>
</evidence>
<gene>
    <name evidence="10" type="ordered locus">Cd36_42240</name>
    <name evidence="11" type="ORF">CD36_42240</name>
</gene>
<dbReference type="GO" id="GO:0030246">
    <property type="term" value="F:carbohydrate binding"/>
    <property type="evidence" value="ECO:0007669"/>
    <property type="project" value="InterPro"/>
</dbReference>
<dbReference type="Pfam" id="PF09261">
    <property type="entry name" value="Alpha-mann_mid"/>
    <property type="match status" value="1"/>
</dbReference>
<evidence type="ECO:0000313" key="11">
    <source>
        <dbReference type="EMBL" id="CAX42104.1"/>
    </source>
</evidence>
<dbReference type="SUPFAM" id="SSF74650">
    <property type="entry name" value="Galactose mutarotase-like"/>
    <property type="match status" value="1"/>
</dbReference>
<dbReference type="Pfam" id="PF22907">
    <property type="entry name" value="Ams1-like_1st"/>
    <property type="match status" value="1"/>
</dbReference>
<comment type="catalytic activity">
    <reaction evidence="1">
        <text>Hydrolysis of terminal, non-reducing alpha-D-mannose residues in alpha-D-mannosides.</text>
        <dbReference type="EC" id="3.2.1.24"/>
    </reaction>
</comment>
<evidence type="ECO:0000259" key="9">
    <source>
        <dbReference type="SMART" id="SM00872"/>
    </source>
</evidence>
<evidence type="ECO:0000256" key="4">
    <source>
        <dbReference type="ARBA" id="ARBA00022723"/>
    </source>
</evidence>
<dbReference type="Pfam" id="PF17677">
    <property type="entry name" value="Glyco_hydro38C2"/>
    <property type="match status" value="1"/>
</dbReference>
<dbReference type="SUPFAM" id="SSF88688">
    <property type="entry name" value="Families 57/38 glycoside transferase middle domain"/>
    <property type="match status" value="1"/>
</dbReference>
<proteinExistence type="inferred from homology"/>
<dbReference type="EC" id="3.2.1.24" evidence="3"/>
<dbReference type="GO" id="GO:0009313">
    <property type="term" value="P:oligosaccharide catabolic process"/>
    <property type="evidence" value="ECO:0007669"/>
    <property type="project" value="TreeGrafter"/>
</dbReference>
<keyword evidence="4" id="KW-0479">Metal-binding</keyword>
<evidence type="ECO:0000256" key="7">
    <source>
        <dbReference type="ARBA" id="ARBA00054985"/>
    </source>
</evidence>
<dbReference type="GeneID" id="8047483"/>
<dbReference type="InterPro" id="IPR000602">
    <property type="entry name" value="Glyco_hydro_38_N"/>
</dbReference>
<dbReference type="SUPFAM" id="SSF88713">
    <property type="entry name" value="Glycoside hydrolase/deacetylase"/>
    <property type="match status" value="1"/>
</dbReference>
<evidence type="ECO:0000313" key="10">
    <source>
        <dbReference type="CGD" id="CAL0000168065"/>
    </source>
</evidence>
<dbReference type="InterPro" id="IPR054723">
    <property type="entry name" value="Ams1-like_N"/>
</dbReference>
<dbReference type="SMART" id="SM00872">
    <property type="entry name" value="Alpha-mann_mid"/>
    <property type="match status" value="1"/>
</dbReference>
<comment type="function">
    <text evidence="7">Degrades free oligosaccharides in the vacuole.</text>
</comment>
<dbReference type="eggNOG" id="KOG4342">
    <property type="taxonomic scope" value="Eukaryota"/>
</dbReference>
<dbReference type="InterPro" id="IPR041147">
    <property type="entry name" value="GH38_C"/>
</dbReference>
<dbReference type="RefSeq" id="XP_002419889.1">
    <property type="nucleotide sequence ID" value="XM_002419844.1"/>
</dbReference>
<dbReference type="InterPro" id="IPR027291">
    <property type="entry name" value="Glyco_hydro_38_N_sf"/>
</dbReference>
<dbReference type="GO" id="GO:0004559">
    <property type="term" value="F:alpha-mannosidase activity"/>
    <property type="evidence" value="ECO:0007669"/>
    <property type="project" value="UniProtKB-EC"/>
</dbReference>
<dbReference type="PANTHER" id="PTHR46017">
    <property type="entry name" value="ALPHA-MANNOSIDASE 2C1"/>
    <property type="match status" value="1"/>
</dbReference>
<dbReference type="InterPro" id="IPR011330">
    <property type="entry name" value="Glyco_hydro/deAcase_b/a-brl"/>
</dbReference>
<accession>B9WFT5</accession>
<evidence type="ECO:0000256" key="8">
    <source>
        <dbReference type="ARBA" id="ARBA00071615"/>
    </source>
</evidence>
<dbReference type="Pfam" id="PF07748">
    <property type="entry name" value="Glyco_hydro_38C"/>
    <property type="match status" value="1"/>
</dbReference>
<dbReference type="AlphaFoldDB" id="B9WFT5"/>
<dbReference type="GO" id="GO:0000329">
    <property type="term" value="C:fungal-type vacuole membrane"/>
    <property type="evidence" value="ECO:0007669"/>
    <property type="project" value="TreeGrafter"/>
</dbReference>
<dbReference type="CGD" id="CAL0000168065">
    <property type="gene designation" value="Cd36_42240"/>
</dbReference>
<keyword evidence="6" id="KW-0326">Glycosidase</keyword>
<protein>
    <recommendedName>
        <fullName evidence="8">Alpha-mannosidase</fullName>
        <ecNumber evidence="3">3.2.1.24</ecNumber>
    </recommendedName>
</protein>
<name>B9WFT5_CANDC</name>
<dbReference type="FunFam" id="3.20.110.10:FF:000002">
    <property type="entry name" value="alpha-mannosidase 2C1 isoform X1"/>
    <property type="match status" value="1"/>
</dbReference>
<dbReference type="PANTHER" id="PTHR46017:SF1">
    <property type="entry name" value="ALPHA-MANNOSIDASE 2C1"/>
    <property type="match status" value="1"/>
</dbReference>
<dbReference type="FunFam" id="2.70.98.30:FF:000001">
    <property type="entry name" value="alpha-mannosidase 2C1 isoform X2"/>
    <property type="match status" value="1"/>
</dbReference>
<dbReference type="Gene3D" id="3.20.110.10">
    <property type="entry name" value="Glycoside hydrolase 38, N terminal domain"/>
    <property type="match status" value="1"/>
</dbReference>
<dbReference type="KEGG" id="cdu:CD36_42240"/>
<dbReference type="EMBL" id="FM992691">
    <property type="protein sequence ID" value="CAX42104.1"/>
    <property type="molecule type" value="Genomic_DNA"/>
</dbReference>
<dbReference type="VEuPathDB" id="FungiDB:CD36_42240"/>
<dbReference type="FunFam" id="1.20.1270.50:FF:000004">
    <property type="entry name" value="alpha-mannosidase 2C1 isoform X1"/>
    <property type="match status" value="1"/>
</dbReference>
<evidence type="ECO:0000256" key="5">
    <source>
        <dbReference type="ARBA" id="ARBA00022801"/>
    </source>
</evidence>
<dbReference type="InterPro" id="IPR011682">
    <property type="entry name" value="Glyco_hydro_38_C"/>
</dbReference>
<evidence type="ECO:0000256" key="3">
    <source>
        <dbReference type="ARBA" id="ARBA00012752"/>
    </source>
</evidence>
<keyword evidence="12" id="KW-1185">Reference proteome</keyword>
<evidence type="ECO:0000256" key="6">
    <source>
        <dbReference type="ARBA" id="ARBA00023295"/>
    </source>
</evidence>
<reference evidence="11 12" key="1">
    <citation type="journal article" date="2009" name="Genome Res.">
        <title>Comparative genomics of the fungal pathogens Candida dubliniensis and Candida albicans.</title>
        <authorList>
            <person name="Jackson A.P."/>
            <person name="Gamble J.A."/>
            <person name="Yeomans T."/>
            <person name="Moran G.P."/>
            <person name="Saunders D."/>
            <person name="Harris D."/>
            <person name="Aslett M."/>
            <person name="Barrell J.F."/>
            <person name="Butler G."/>
            <person name="Citiulo F."/>
            <person name="Coleman D.C."/>
            <person name="de Groot P.W.J."/>
            <person name="Goodwin T.J."/>
            <person name="Quail M.A."/>
            <person name="McQuillan J."/>
            <person name="Munro C.A."/>
            <person name="Pain A."/>
            <person name="Poulter R.T."/>
            <person name="Rajandream M.A."/>
            <person name="Renauld H."/>
            <person name="Spiering M.J."/>
            <person name="Tivey A."/>
            <person name="Gow N.A.R."/>
            <person name="Barrell B."/>
            <person name="Sullivan D.J."/>
            <person name="Berriman M."/>
        </authorList>
    </citation>
    <scope>NUCLEOTIDE SEQUENCE [LARGE SCALE GENOMIC DNA]</scope>
    <source>
        <strain evidence="12">CD36 / ATCC MYA-646 / CBS 7987 / NCPF 3949 / NRRL Y-17841</strain>
    </source>
</reference>
<dbReference type="Gene3D" id="1.20.1270.50">
    <property type="entry name" value="Glycoside hydrolase family 38, central domain"/>
    <property type="match status" value="1"/>
</dbReference>
<feature type="domain" description="Glycoside hydrolase family 38 central" evidence="9">
    <location>
        <begin position="550"/>
        <end position="630"/>
    </location>
</feature>
<dbReference type="InterPro" id="IPR011013">
    <property type="entry name" value="Gal_mutarotase_sf_dom"/>
</dbReference>
<dbReference type="HOGENOM" id="CLU_003442_0_1_1"/>
<organism evidence="11 12">
    <name type="scientific">Candida dubliniensis (strain CD36 / ATCC MYA-646 / CBS 7987 / NCPF 3949 / NRRL Y-17841)</name>
    <name type="common">Yeast</name>
    <dbReference type="NCBI Taxonomy" id="573826"/>
    <lineage>
        <taxon>Eukaryota</taxon>
        <taxon>Fungi</taxon>
        <taxon>Dikarya</taxon>
        <taxon>Ascomycota</taxon>
        <taxon>Saccharomycotina</taxon>
        <taxon>Pichiomycetes</taxon>
        <taxon>Debaryomycetaceae</taxon>
        <taxon>Candida/Lodderomyces clade</taxon>
        <taxon>Candida</taxon>
    </lineage>
</organism>
<sequence>MGYDNINLQPNFKPIDRLYDDRLRQFTDTGGQFHNLNLPKFYDIHRQEIRDLKSWKVPDDANGKTQRPLFKDIKFDEISWDNIGIGYNFGPSWKTFWVKFNLKIPEDWLKYEALEIDWDSNSEALIYNDKGLPLQAFTGGGQRNLFRIPKEYRTSEEQLFYIEVACNGMFGNGADGEPDPNRYFRLNRAHLVVPNLEARRLFWDFWILGDATREFPGGHWQKYQAADICTQIMNTFDPNDVDSIGKCRKLAEQLLGDKINSDEVFHEYPNERNKRIDVYGIGNCHIDTAWEWPFAETKRKIVRSWTTQLKLADEYPEYVFVASQMQQFKWLKQYHPEILSKIHEKFATNQFIPLGGTWVENDTNLPNGESLLRQFVLGQRFLLEEFGFQSDIFWLPDTFGYSSQIPQICQLAGIYRFLTQKLSWNNINSFPLSTFNWKGIDGSQLLVHMPPGNTYTAAANFGDVVRSSQQHKNLRDVPAGMLLYGHGDGGGGPTEEMIEKLRRCRGLANNSGLIPSVQLGVTVDDFYEHLLEKSDQGKKLPTWTGEIYLEYHRGTYTTQANIKKYMRFGEIKLHDLELIAGLVSIKHGDKYKYPGAKIQSLWEDLCLCQFHDVLPGSCIGMVYYDEAYPMLRKLLKKADELIFEALKVGTDNSTTSGGGGDGGVVNTLPWDRHNEIVEVSRKQSPKLFEQLIKDNVGISTPKTLQDKDHDDDETVRISVDSIDGICQINKKVEYPASVSKIDDGRFILTNKLLTAKISSNGVITSLFDEVNQREIIDTTATNQTSHGKGGSGSGSIGGNQFILFDDEPLNFPAWDTELYSLEKFQLLNNGKAEILVQDELESSIIVTHEISPNSSIETIISLAGINKPHRSNSSSTTTTTNEGSDNNYIKFSSTVNWHENYKFLKVQFPTTITTALQANYETQFGITNRSTHWNTTWDIAKFEVAHHKFMDLSEYNYGVSILNNCKYGGAIHGNLIRLSLLRSAKAPDNKADMGIHKFEYAIYPHNGPLGIDTVKAGYNFNYKLIQNPYYQIDDSISHLSSSSLLAAIRLKNHHHNGSLILSHIKRGENDIDVSQYKSLTKNEKSIIVRVYESLGGGNSKGQLIIDKSISKKIDKVFKTDGLENELEELKLNNKISDDSSDDDVVVVDITLRGFEIATYKILLK</sequence>
<dbReference type="Pfam" id="PF01074">
    <property type="entry name" value="Glyco_hydro_38N"/>
    <property type="match status" value="1"/>
</dbReference>
<dbReference type="GO" id="GO:0046872">
    <property type="term" value="F:metal ion binding"/>
    <property type="evidence" value="ECO:0007669"/>
    <property type="project" value="UniProtKB-KW"/>
</dbReference>
<dbReference type="InterPro" id="IPR037094">
    <property type="entry name" value="Glyco_hydro_38_cen_sf"/>
</dbReference>
<dbReference type="CAZy" id="GH38">
    <property type="family name" value="Glycoside Hydrolase Family 38"/>
</dbReference>
<dbReference type="GO" id="GO:0006013">
    <property type="term" value="P:mannose metabolic process"/>
    <property type="evidence" value="ECO:0007669"/>
    <property type="project" value="InterPro"/>
</dbReference>
<keyword evidence="5" id="KW-0378">Hydrolase</keyword>
<comment type="similarity">
    <text evidence="2">Belongs to the glycosyl hydrolase 38 family.</text>
</comment>
<dbReference type="InterPro" id="IPR015341">
    <property type="entry name" value="Glyco_hydro_38_cen"/>
</dbReference>
<evidence type="ECO:0000313" key="12">
    <source>
        <dbReference type="Proteomes" id="UP000002605"/>
    </source>
</evidence>
<evidence type="ECO:0000256" key="1">
    <source>
        <dbReference type="ARBA" id="ARBA00000365"/>
    </source>
</evidence>
<dbReference type="InterPro" id="IPR028995">
    <property type="entry name" value="Glyco_hydro_57/38_cen_sf"/>
</dbReference>
<dbReference type="Proteomes" id="UP000002605">
    <property type="component" value="Chromosome 4"/>
</dbReference>